<keyword evidence="3" id="KW-1185">Reference proteome</keyword>
<dbReference type="CDD" id="cd07344">
    <property type="entry name" value="M48_yhfN_like"/>
    <property type="match status" value="1"/>
</dbReference>
<dbReference type="InterPro" id="IPR053136">
    <property type="entry name" value="UTP_pyrophosphatase-like"/>
</dbReference>
<sequence length="247" mass="28719">MKSRSLQPQLANLPNYKVRESHKAKHVNLKISPHHGLEVVVPKGFDHRRIPEILQKKQKWIDKIARQFEAQQEFLTPTAADQGVTEIVLQAIAETWRVEYVPTSNPHVVVTEKPGQQLQVRGAITHTDLCHKALCKWLAHKARTHLVPWLRTVSHEVQLPFEQASVRGQKTRWASCSQNKMISLNYKLLFLPPEVVCYVFVHELCHTIHMNHSAAFWQLVGEKDPNYEQLDAELHNIWRYVPVWVEH</sequence>
<dbReference type="Proteomes" id="UP001464891">
    <property type="component" value="Unassembled WGS sequence"/>
</dbReference>
<dbReference type="PANTHER" id="PTHR30399:SF1">
    <property type="entry name" value="UTP PYROPHOSPHATASE"/>
    <property type="match status" value="1"/>
</dbReference>
<evidence type="ECO:0000259" key="1">
    <source>
        <dbReference type="Pfam" id="PF01863"/>
    </source>
</evidence>
<feature type="domain" description="YgjP-like metallopeptidase" evidence="1">
    <location>
        <begin position="25"/>
        <end position="235"/>
    </location>
</feature>
<name>A0ABV0J6I4_9CYAN</name>
<dbReference type="EMBL" id="JAMPKM010000003">
    <property type="protein sequence ID" value="MEP0816755.1"/>
    <property type="molecule type" value="Genomic_DNA"/>
</dbReference>
<accession>A0ABV0J6I4</accession>
<evidence type="ECO:0000313" key="2">
    <source>
        <dbReference type="EMBL" id="MEP0816755.1"/>
    </source>
</evidence>
<dbReference type="Pfam" id="PF01863">
    <property type="entry name" value="YgjP-like"/>
    <property type="match status" value="1"/>
</dbReference>
<dbReference type="Gene3D" id="3.30.2010.10">
    <property type="entry name" value="Metalloproteases ('zincins'), catalytic domain"/>
    <property type="match status" value="1"/>
</dbReference>
<comment type="caution">
    <text evidence="2">The sequence shown here is derived from an EMBL/GenBank/DDBJ whole genome shotgun (WGS) entry which is preliminary data.</text>
</comment>
<protein>
    <submittedName>
        <fullName evidence="2">M48 family metallopeptidase</fullName>
    </submittedName>
</protein>
<evidence type="ECO:0000313" key="3">
    <source>
        <dbReference type="Proteomes" id="UP001464891"/>
    </source>
</evidence>
<proteinExistence type="predicted"/>
<reference evidence="2 3" key="1">
    <citation type="submission" date="2022-04" db="EMBL/GenBank/DDBJ databases">
        <title>Positive selection, recombination, and allopatry shape intraspecific diversity of widespread and dominant cyanobacteria.</title>
        <authorList>
            <person name="Wei J."/>
            <person name="Shu W."/>
            <person name="Hu C."/>
        </authorList>
    </citation>
    <scope>NUCLEOTIDE SEQUENCE [LARGE SCALE GENOMIC DNA]</scope>
    <source>
        <strain evidence="2 3">GB2-A4</strain>
    </source>
</reference>
<dbReference type="RefSeq" id="WP_190438760.1">
    <property type="nucleotide sequence ID" value="NZ_JAMPKM010000003.1"/>
</dbReference>
<dbReference type="PANTHER" id="PTHR30399">
    <property type="entry name" value="UNCHARACTERIZED PROTEIN YGJP"/>
    <property type="match status" value="1"/>
</dbReference>
<dbReference type="InterPro" id="IPR002725">
    <property type="entry name" value="YgjP-like_metallopeptidase"/>
</dbReference>
<organism evidence="2 3">
    <name type="scientific">Trichocoleus desertorum GB2-A4</name>
    <dbReference type="NCBI Taxonomy" id="2933944"/>
    <lineage>
        <taxon>Bacteria</taxon>
        <taxon>Bacillati</taxon>
        <taxon>Cyanobacteriota</taxon>
        <taxon>Cyanophyceae</taxon>
        <taxon>Leptolyngbyales</taxon>
        <taxon>Trichocoleusaceae</taxon>
        <taxon>Trichocoleus</taxon>
    </lineage>
</organism>
<gene>
    <name evidence="2" type="ORF">NC998_06575</name>
</gene>